<evidence type="ECO:0000313" key="3">
    <source>
        <dbReference type="Proteomes" id="UP000296883"/>
    </source>
</evidence>
<dbReference type="Proteomes" id="UP000297725">
    <property type="component" value="Unassembled WGS sequence"/>
</dbReference>
<sequence>MEKGWYKRGRHIRYVYGVNSSNLIVFQAKTEFEKESKKLKAAPIDFYWFKEAEYLGSGVKAIG</sequence>
<reference evidence="1 3" key="2">
    <citation type="journal article" date="2020" name="Int. J. Syst. Evol. Microbiol.">
        <title>Vagococcus xieshaowenii sp. nov., isolated from snow finch (Montifringilla taczanowskii) cloacal content.</title>
        <authorList>
            <person name="Ge Y."/>
            <person name="Yang J."/>
            <person name="Lai X.H."/>
            <person name="Zhang G."/>
            <person name="Jin D."/>
            <person name="Lu S."/>
            <person name="Wang B."/>
            <person name="Huang Y."/>
            <person name="Huang Y."/>
            <person name="Ren Z."/>
            <person name="Zhang X."/>
            <person name="Xu J."/>
        </authorList>
    </citation>
    <scope>NUCLEOTIDE SEQUENCE [LARGE SCALE GENOMIC DNA]</scope>
    <source>
        <strain evidence="1">Personal::cf-49</strain>
        <strain evidence="3">personal::cf-49</strain>
    </source>
</reference>
<proteinExistence type="predicted"/>
<protein>
    <submittedName>
        <fullName evidence="2">Uncharacterized protein</fullName>
    </submittedName>
</protein>
<reference evidence="2 4" key="1">
    <citation type="submission" date="2019-03" db="EMBL/GenBank/DDBJ databases">
        <title>Vagococcus sp. was isolated fron gut of Carduelis flavirostris.</title>
        <authorList>
            <person name="Ge Y."/>
        </authorList>
    </citation>
    <scope>NUCLEOTIDE SEQUENCE [LARGE SCALE GENOMIC DNA]</scope>
    <source>
        <strain evidence="2 4">CF-210</strain>
    </source>
</reference>
<accession>A0AAJ5JLX7</accession>
<evidence type="ECO:0000313" key="4">
    <source>
        <dbReference type="Proteomes" id="UP000297725"/>
    </source>
</evidence>
<evidence type="ECO:0000313" key="2">
    <source>
        <dbReference type="EMBL" id="TFZ41894.1"/>
    </source>
</evidence>
<dbReference type="Proteomes" id="UP000296883">
    <property type="component" value="Chromosome"/>
</dbReference>
<gene>
    <name evidence="2" type="ORF">E4031_04680</name>
    <name evidence="1" type="ORF">E4Z98_02500</name>
</gene>
<organism evidence="2 4">
    <name type="scientific">Vagococcus xieshaowenii</name>
    <dbReference type="NCBI Taxonomy" id="2562451"/>
    <lineage>
        <taxon>Bacteria</taxon>
        <taxon>Bacillati</taxon>
        <taxon>Bacillota</taxon>
        <taxon>Bacilli</taxon>
        <taxon>Lactobacillales</taxon>
        <taxon>Enterococcaceae</taxon>
        <taxon>Vagococcus</taxon>
    </lineage>
</organism>
<dbReference type="EMBL" id="CP038865">
    <property type="protein sequence ID" value="QCA28239.1"/>
    <property type="molecule type" value="Genomic_DNA"/>
</dbReference>
<keyword evidence="3" id="KW-1185">Reference proteome</keyword>
<dbReference type="EMBL" id="SRHU01000018">
    <property type="protein sequence ID" value="TFZ41894.1"/>
    <property type="molecule type" value="Genomic_DNA"/>
</dbReference>
<dbReference type="RefSeq" id="WP_135254282.1">
    <property type="nucleotide sequence ID" value="NZ_CP038865.1"/>
</dbReference>
<name>A0AAJ5JLX7_9ENTE</name>
<dbReference type="AlphaFoldDB" id="A0AAJ5JLX7"/>
<evidence type="ECO:0000313" key="1">
    <source>
        <dbReference type="EMBL" id="QCA28239.1"/>
    </source>
</evidence>